<name>A0A8R7V5S6_TRIUA</name>
<evidence type="ECO:0000313" key="1">
    <source>
        <dbReference type="EnsemblPlants" id="TuG1812G0700004853.01.T01"/>
    </source>
</evidence>
<organism evidence="1 2">
    <name type="scientific">Triticum urartu</name>
    <name type="common">Red wild einkorn</name>
    <name type="synonym">Crithodium urartu</name>
    <dbReference type="NCBI Taxonomy" id="4572"/>
    <lineage>
        <taxon>Eukaryota</taxon>
        <taxon>Viridiplantae</taxon>
        <taxon>Streptophyta</taxon>
        <taxon>Embryophyta</taxon>
        <taxon>Tracheophyta</taxon>
        <taxon>Spermatophyta</taxon>
        <taxon>Magnoliopsida</taxon>
        <taxon>Liliopsida</taxon>
        <taxon>Poales</taxon>
        <taxon>Poaceae</taxon>
        <taxon>BOP clade</taxon>
        <taxon>Pooideae</taxon>
        <taxon>Triticodae</taxon>
        <taxon>Triticeae</taxon>
        <taxon>Triticinae</taxon>
        <taxon>Triticum</taxon>
    </lineage>
</organism>
<dbReference type="Proteomes" id="UP000015106">
    <property type="component" value="Chromosome 7"/>
</dbReference>
<accession>A0A8R7V5S6</accession>
<sequence>MENGKHVLAAGVSRQLAHLYRSRAARIATNSKSRTKKIEIMARHKISLAMLGLSSTGIRVPLILSLRNRDLARPRPRVTQLVSLLVT</sequence>
<reference evidence="1" key="3">
    <citation type="submission" date="2022-06" db="UniProtKB">
        <authorList>
            <consortium name="EnsemblPlants"/>
        </authorList>
    </citation>
    <scope>IDENTIFICATION</scope>
</reference>
<dbReference type="AlphaFoldDB" id="A0A8R7V5S6"/>
<keyword evidence="2" id="KW-1185">Reference proteome</keyword>
<dbReference type="EnsemblPlants" id="TuG1812G0700004853.01.T01">
    <property type="protein sequence ID" value="TuG1812G0700004853.01.T01"/>
    <property type="gene ID" value="TuG1812G0700004853.01"/>
</dbReference>
<reference evidence="1" key="2">
    <citation type="submission" date="2018-03" db="EMBL/GenBank/DDBJ databases">
        <title>The Triticum urartu genome reveals the dynamic nature of wheat genome evolution.</title>
        <authorList>
            <person name="Ling H."/>
            <person name="Ma B."/>
            <person name="Shi X."/>
            <person name="Liu H."/>
            <person name="Dong L."/>
            <person name="Sun H."/>
            <person name="Cao Y."/>
            <person name="Gao Q."/>
            <person name="Zheng S."/>
            <person name="Li Y."/>
            <person name="Yu Y."/>
            <person name="Du H."/>
            <person name="Qi M."/>
            <person name="Li Y."/>
            <person name="Yu H."/>
            <person name="Cui Y."/>
            <person name="Wang N."/>
            <person name="Chen C."/>
            <person name="Wu H."/>
            <person name="Zhao Y."/>
            <person name="Zhang J."/>
            <person name="Li Y."/>
            <person name="Zhou W."/>
            <person name="Zhang B."/>
            <person name="Hu W."/>
            <person name="Eijk M."/>
            <person name="Tang J."/>
            <person name="Witsenboer H."/>
            <person name="Zhao S."/>
            <person name="Li Z."/>
            <person name="Zhang A."/>
            <person name="Wang D."/>
            <person name="Liang C."/>
        </authorList>
    </citation>
    <scope>NUCLEOTIDE SEQUENCE [LARGE SCALE GENOMIC DNA]</scope>
    <source>
        <strain evidence="1">cv. G1812</strain>
    </source>
</reference>
<evidence type="ECO:0000313" key="2">
    <source>
        <dbReference type="Proteomes" id="UP000015106"/>
    </source>
</evidence>
<protein>
    <submittedName>
        <fullName evidence="1">Uncharacterized protein</fullName>
    </submittedName>
</protein>
<reference evidence="2" key="1">
    <citation type="journal article" date="2013" name="Nature">
        <title>Draft genome of the wheat A-genome progenitor Triticum urartu.</title>
        <authorList>
            <person name="Ling H.Q."/>
            <person name="Zhao S."/>
            <person name="Liu D."/>
            <person name="Wang J."/>
            <person name="Sun H."/>
            <person name="Zhang C."/>
            <person name="Fan H."/>
            <person name="Li D."/>
            <person name="Dong L."/>
            <person name="Tao Y."/>
            <person name="Gao C."/>
            <person name="Wu H."/>
            <person name="Li Y."/>
            <person name="Cui Y."/>
            <person name="Guo X."/>
            <person name="Zheng S."/>
            <person name="Wang B."/>
            <person name="Yu K."/>
            <person name="Liang Q."/>
            <person name="Yang W."/>
            <person name="Lou X."/>
            <person name="Chen J."/>
            <person name="Feng M."/>
            <person name="Jian J."/>
            <person name="Zhang X."/>
            <person name="Luo G."/>
            <person name="Jiang Y."/>
            <person name="Liu J."/>
            <person name="Wang Z."/>
            <person name="Sha Y."/>
            <person name="Zhang B."/>
            <person name="Wu H."/>
            <person name="Tang D."/>
            <person name="Shen Q."/>
            <person name="Xue P."/>
            <person name="Zou S."/>
            <person name="Wang X."/>
            <person name="Liu X."/>
            <person name="Wang F."/>
            <person name="Yang Y."/>
            <person name="An X."/>
            <person name="Dong Z."/>
            <person name="Zhang K."/>
            <person name="Zhang X."/>
            <person name="Luo M.C."/>
            <person name="Dvorak J."/>
            <person name="Tong Y."/>
            <person name="Wang J."/>
            <person name="Yang H."/>
            <person name="Li Z."/>
            <person name="Wang D."/>
            <person name="Zhang A."/>
            <person name="Wang J."/>
        </authorList>
    </citation>
    <scope>NUCLEOTIDE SEQUENCE</scope>
    <source>
        <strain evidence="2">cv. G1812</strain>
    </source>
</reference>
<proteinExistence type="predicted"/>
<dbReference type="Gramene" id="TuG1812G0700004853.01.T01">
    <property type="protein sequence ID" value="TuG1812G0700004853.01.T01"/>
    <property type="gene ID" value="TuG1812G0700004853.01"/>
</dbReference>